<accession>A0A2I0J097</accession>
<feature type="domain" description="CCHC-type" evidence="3">
    <location>
        <begin position="240"/>
        <end position="256"/>
    </location>
</feature>
<keyword evidence="5" id="KW-1185">Reference proteome</keyword>
<dbReference type="CDD" id="cd00303">
    <property type="entry name" value="retropepsin_like"/>
    <property type="match status" value="1"/>
</dbReference>
<name>A0A2I0J097_PUNGR</name>
<dbReference type="AlphaFoldDB" id="A0A2I0J097"/>
<gene>
    <name evidence="4" type="ORF">CRG98_029922</name>
</gene>
<dbReference type="STRING" id="22663.A0A2I0J097"/>
<dbReference type="InterPro" id="IPR001878">
    <property type="entry name" value="Znf_CCHC"/>
</dbReference>
<feature type="compositionally biased region" description="Polar residues" evidence="2">
    <location>
        <begin position="51"/>
        <end position="62"/>
    </location>
</feature>
<dbReference type="SUPFAM" id="SSF57756">
    <property type="entry name" value="Retrovirus zinc finger-like domains"/>
    <property type="match status" value="1"/>
</dbReference>
<evidence type="ECO:0000313" key="4">
    <source>
        <dbReference type="EMBL" id="PKI49677.1"/>
    </source>
</evidence>
<dbReference type="Gene3D" id="4.10.60.10">
    <property type="entry name" value="Zinc finger, CCHC-type"/>
    <property type="match status" value="1"/>
</dbReference>
<comment type="caution">
    <text evidence="4">The sequence shown here is derived from an EMBL/GenBank/DDBJ whole genome shotgun (WGS) entry which is preliminary data.</text>
</comment>
<dbReference type="InterPro" id="IPR036875">
    <property type="entry name" value="Znf_CCHC_sf"/>
</dbReference>
<reference evidence="4 5" key="1">
    <citation type="submission" date="2017-11" db="EMBL/GenBank/DDBJ databases">
        <title>De-novo sequencing of pomegranate (Punica granatum L.) genome.</title>
        <authorList>
            <person name="Akparov Z."/>
            <person name="Amiraslanov A."/>
            <person name="Hajiyeva S."/>
            <person name="Abbasov M."/>
            <person name="Kaur K."/>
            <person name="Hamwieh A."/>
            <person name="Solovyev V."/>
            <person name="Salamov A."/>
            <person name="Braich B."/>
            <person name="Kosarev P."/>
            <person name="Mahmoud A."/>
            <person name="Hajiyev E."/>
            <person name="Babayeva S."/>
            <person name="Izzatullayeva V."/>
            <person name="Mammadov A."/>
            <person name="Mammadov A."/>
            <person name="Sharifova S."/>
            <person name="Ojaghi J."/>
            <person name="Eynullazada K."/>
            <person name="Bayramov B."/>
            <person name="Abdulazimova A."/>
            <person name="Shahmuradov I."/>
        </authorList>
    </citation>
    <scope>NUCLEOTIDE SEQUENCE [LARGE SCALE GENOMIC DNA]</scope>
    <source>
        <strain evidence="5">cv. AG2017</strain>
        <tissue evidence="4">Leaf</tissue>
    </source>
</reference>
<evidence type="ECO:0000256" key="2">
    <source>
        <dbReference type="SAM" id="MobiDB-lite"/>
    </source>
</evidence>
<dbReference type="Pfam" id="PF00098">
    <property type="entry name" value="zf-CCHC"/>
    <property type="match status" value="1"/>
</dbReference>
<dbReference type="SUPFAM" id="SSF50630">
    <property type="entry name" value="Acid proteases"/>
    <property type="match status" value="1"/>
</dbReference>
<keyword evidence="1" id="KW-0479">Metal-binding</keyword>
<dbReference type="SMART" id="SM00343">
    <property type="entry name" value="ZnF_C2HC"/>
    <property type="match status" value="1"/>
</dbReference>
<organism evidence="4 5">
    <name type="scientific">Punica granatum</name>
    <name type="common">Pomegranate</name>
    <dbReference type="NCBI Taxonomy" id="22663"/>
    <lineage>
        <taxon>Eukaryota</taxon>
        <taxon>Viridiplantae</taxon>
        <taxon>Streptophyta</taxon>
        <taxon>Embryophyta</taxon>
        <taxon>Tracheophyta</taxon>
        <taxon>Spermatophyta</taxon>
        <taxon>Magnoliopsida</taxon>
        <taxon>eudicotyledons</taxon>
        <taxon>Gunneridae</taxon>
        <taxon>Pentapetalae</taxon>
        <taxon>rosids</taxon>
        <taxon>malvids</taxon>
        <taxon>Myrtales</taxon>
        <taxon>Lythraceae</taxon>
        <taxon>Punica</taxon>
    </lineage>
</organism>
<dbReference type="Pfam" id="PF13650">
    <property type="entry name" value="Asp_protease_2"/>
    <property type="match status" value="1"/>
</dbReference>
<proteinExistence type="predicted"/>
<evidence type="ECO:0000259" key="3">
    <source>
        <dbReference type="PROSITE" id="PS50158"/>
    </source>
</evidence>
<keyword evidence="1" id="KW-0862">Zinc</keyword>
<dbReference type="Gene3D" id="2.40.70.10">
    <property type="entry name" value="Acid Proteases"/>
    <property type="match status" value="1"/>
</dbReference>
<keyword evidence="1" id="KW-0863">Zinc-finger</keyword>
<protein>
    <recommendedName>
        <fullName evidence="3">CCHC-type domain-containing protein</fullName>
    </recommendedName>
</protein>
<evidence type="ECO:0000313" key="5">
    <source>
        <dbReference type="Proteomes" id="UP000233551"/>
    </source>
</evidence>
<dbReference type="PANTHER" id="PTHR35046">
    <property type="entry name" value="ZINC KNUCKLE (CCHC-TYPE) FAMILY PROTEIN"/>
    <property type="match status" value="1"/>
</dbReference>
<evidence type="ECO:0000256" key="1">
    <source>
        <dbReference type="PROSITE-ProRule" id="PRU00047"/>
    </source>
</evidence>
<dbReference type="PROSITE" id="PS50158">
    <property type="entry name" value="ZF_CCHC"/>
    <property type="match status" value="1"/>
</dbReference>
<dbReference type="PANTHER" id="PTHR35046:SF18">
    <property type="entry name" value="RNA-DIRECTED DNA POLYMERASE"/>
    <property type="match status" value="1"/>
</dbReference>
<dbReference type="Proteomes" id="UP000233551">
    <property type="component" value="Unassembled WGS sequence"/>
</dbReference>
<dbReference type="InterPro" id="IPR021109">
    <property type="entry name" value="Peptidase_aspartic_dom_sf"/>
</dbReference>
<dbReference type="GO" id="GO:0008270">
    <property type="term" value="F:zinc ion binding"/>
    <property type="evidence" value="ECO:0007669"/>
    <property type="project" value="UniProtKB-KW"/>
</dbReference>
<dbReference type="GO" id="GO:0003676">
    <property type="term" value="F:nucleic acid binding"/>
    <property type="evidence" value="ECO:0007669"/>
    <property type="project" value="InterPro"/>
</dbReference>
<feature type="region of interest" description="Disordered" evidence="2">
    <location>
        <begin position="51"/>
        <end position="75"/>
    </location>
</feature>
<dbReference type="EMBL" id="PGOL01002217">
    <property type="protein sequence ID" value="PKI49677.1"/>
    <property type="molecule type" value="Genomic_DNA"/>
</dbReference>
<sequence length="412" mass="46746">MPLRRRDRVEDVYDRDNLRHLEQRLDQLDQSNQQRLDRMMEQFTQQMAALLENQNRRNPNSNSDREETEVESERENFFADVPRRQQRVPIEEDRQRWETGIRTDIPEFQGGLQPKEFLDWPATNLRQGSRSVDDYTNEFYQLVACNELQETEDQLVARYISGLRVQLQDTVNLFDPVNVSSAHQRALIIERQQKRASSGAFGGGVAIAGTGGAVRAGGSSAVPGRPMRPANIGPSSSGAKCFKCGEPGHRQSECRKGEKRAMFIEEELTDDAVYVAGGDGEVEFDEEEEIVTRDGVPNLVVRRSCMTPRAADEDWLRNNIFQSTCTIGNKVCRFMIDSGSCENIVSSEVVQKLSLRSEPHPKPYKLAWLKKGGEVSVLKRALVTFSFGPRYRDSVWCDVVMMDACHLLLGRP</sequence>